<feature type="domain" description="Ig-like" evidence="6">
    <location>
        <begin position="39"/>
        <end position="109"/>
    </location>
</feature>
<evidence type="ECO:0000259" key="7">
    <source>
        <dbReference type="PROSITE" id="PS50853"/>
    </source>
</evidence>
<keyword evidence="4" id="KW-1133">Transmembrane helix</keyword>
<feature type="domain" description="Fibronectin type-III" evidence="7">
    <location>
        <begin position="226"/>
        <end position="322"/>
    </location>
</feature>
<feature type="transmembrane region" description="Helical" evidence="4">
    <location>
        <begin position="655"/>
        <end position="677"/>
    </location>
</feature>
<dbReference type="SUPFAM" id="SSF48726">
    <property type="entry name" value="Immunoglobulin"/>
    <property type="match status" value="1"/>
</dbReference>
<evidence type="ECO:0000256" key="5">
    <source>
        <dbReference type="SAM" id="SignalP"/>
    </source>
</evidence>
<reference evidence="8" key="1">
    <citation type="submission" date="2022-08" db="UniProtKB">
        <authorList>
            <consortium name="EnsemblMetazoa"/>
        </authorList>
    </citation>
    <scope>IDENTIFICATION</scope>
    <source>
        <strain evidence="8">05x7-T-G4-1.051#20</strain>
    </source>
</reference>
<dbReference type="EnsemblMetazoa" id="G2730.1">
    <property type="protein sequence ID" value="G2730.1:cds"/>
    <property type="gene ID" value="G2730"/>
</dbReference>
<dbReference type="AlphaFoldDB" id="A0A8W8LBB3"/>
<evidence type="ECO:0000313" key="8">
    <source>
        <dbReference type="EnsemblMetazoa" id="G2730.1:cds"/>
    </source>
</evidence>
<keyword evidence="4" id="KW-0472">Membrane</keyword>
<dbReference type="Proteomes" id="UP000005408">
    <property type="component" value="Unassembled WGS sequence"/>
</dbReference>
<dbReference type="GO" id="GO:0005886">
    <property type="term" value="C:plasma membrane"/>
    <property type="evidence" value="ECO:0007669"/>
    <property type="project" value="TreeGrafter"/>
</dbReference>
<feature type="domain" description="Fibronectin type-III" evidence="7">
    <location>
        <begin position="548"/>
        <end position="648"/>
    </location>
</feature>
<dbReference type="InterPro" id="IPR003961">
    <property type="entry name" value="FN3_dom"/>
</dbReference>
<dbReference type="CDD" id="cd00063">
    <property type="entry name" value="FN3"/>
    <property type="match status" value="3"/>
</dbReference>
<dbReference type="InterPro" id="IPR007110">
    <property type="entry name" value="Ig-like_dom"/>
</dbReference>
<keyword evidence="1" id="KW-0677">Repeat</keyword>
<dbReference type="InterPro" id="IPR013783">
    <property type="entry name" value="Ig-like_fold"/>
</dbReference>
<dbReference type="SUPFAM" id="SSF49265">
    <property type="entry name" value="Fibronectin type III"/>
    <property type="match status" value="4"/>
</dbReference>
<dbReference type="GO" id="GO:0007420">
    <property type="term" value="P:brain development"/>
    <property type="evidence" value="ECO:0007669"/>
    <property type="project" value="TreeGrafter"/>
</dbReference>
<keyword evidence="9" id="KW-1185">Reference proteome</keyword>
<evidence type="ECO:0000256" key="3">
    <source>
        <dbReference type="SAM" id="MobiDB-lite"/>
    </source>
</evidence>
<dbReference type="InterPro" id="IPR003599">
    <property type="entry name" value="Ig_sub"/>
</dbReference>
<dbReference type="PANTHER" id="PTHR44170">
    <property type="entry name" value="PROTEIN SIDEKICK"/>
    <property type="match status" value="1"/>
</dbReference>
<dbReference type="PROSITE" id="PS50853">
    <property type="entry name" value="FN3"/>
    <property type="match status" value="2"/>
</dbReference>
<dbReference type="Gene3D" id="2.60.40.10">
    <property type="entry name" value="Immunoglobulins"/>
    <property type="match status" value="5"/>
</dbReference>
<feature type="signal peptide" evidence="5">
    <location>
        <begin position="1"/>
        <end position="21"/>
    </location>
</feature>
<organism evidence="8 9">
    <name type="scientific">Magallana gigas</name>
    <name type="common">Pacific oyster</name>
    <name type="synonym">Crassostrea gigas</name>
    <dbReference type="NCBI Taxonomy" id="29159"/>
    <lineage>
        <taxon>Eukaryota</taxon>
        <taxon>Metazoa</taxon>
        <taxon>Spiralia</taxon>
        <taxon>Lophotrochozoa</taxon>
        <taxon>Mollusca</taxon>
        <taxon>Bivalvia</taxon>
        <taxon>Autobranchia</taxon>
        <taxon>Pteriomorphia</taxon>
        <taxon>Ostreida</taxon>
        <taxon>Ostreoidea</taxon>
        <taxon>Ostreidae</taxon>
        <taxon>Magallana</taxon>
    </lineage>
</organism>
<feature type="region of interest" description="Disordered" evidence="3">
    <location>
        <begin position="439"/>
        <end position="461"/>
    </location>
</feature>
<sequence length="1095" mass="122852">MLMLSGICVVFLLFFCWQTQGFLFQDGVVVPKDPYVYIGNELVLSCNLTRPLDEDSKSMYFTRNANERIPSKYVSIVGTRSIKLRMPILSPDDSGNYVCKINKTNGKIGVLGFQVVTVDYKPQKVKKEDISCRVFNWEKMNCTWKLGVNYIHIRDIKVELVWAVASDNKQYDCPHQTNTSCMWYSDNSKDRLRWNMPYSMGILVSNEITKDQVITTFVQDTESIVQPDTVSNVVITPNSTCMTIQWNHSDQKNLKLFQVQYKSEWMQTAEVIETEEMSAVACDLKPHTWYTVEIRARPLTSRGIETGFWSEAVAHMELTKEDVPSGAPEVSFGSFAEYPCGLRFCRKVIVFWKPVKRNQSNGQIIHYHVNLLDLNSEVSIPSSIGNVTNQEFSIDINHAYKVQISAATRVGISEHAASVFIPEQSQEPRHPEEFVVEQSTTDSNEEKIDISWKHPSSPNPSSQVRSYTVYWCRGAHLIQICQETVNWKVLHPNSSEFSMVVERKSVPNMLFGISVETSPLFSNSRNWTSSGIKWNTCIYKKNGKPLIAPSRFRLSSHTEETSVKVEWDSFQCHESDGYVQKFLLFFCEAETLENCTGGTFNITVEGQEHSVVVEELDPGASYRMWMMAEAAGGVGPSTDPLYATIPVSDVQTEEIVGILVAVLVVFALTLCGVICCIRRCYHTVKSNLQPYDIVIPNVQAPPRSSVVCQESSYQELDLPVPVIPPKPPSTQKSKTKYDEEEDDDDDSIYAKINDLDSHPSSPGEGAATVPLLNKNKANTLDSDVKTNIFDDKARLLNNNACLANSMRNGVMNSAETLLCRLHPSHIAMYSYNGGKFVPNVKYMPHEDVSQVFKNRTIDTAALASCSPYDCVDVTGKAYSVKDFCTRNGKVISENGTNTCDSLYLKNDLSGSPVGRKDYMTNTGSNQDMKENFNIRLTLDRRKTPDSCSENVNTFNLHNSSIGDERYHINSVDNKCNINDSDLDSNQLYPITSYCKANPTYPVDPYLTNDLNMSFPRSGGNGYVDHNQFNIQSGTVPLTDYITTSASERLSRNPEGAGNQLNVLSGTRPVSEVVNVPPHFYGSLSLLDDDGEVTEL</sequence>
<dbReference type="InterPro" id="IPR036116">
    <property type="entry name" value="FN3_sf"/>
</dbReference>
<dbReference type="GO" id="GO:0098632">
    <property type="term" value="F:cell-cell adhesion mediator activity"/>
    <property type="evidence" value="ECO:0007669"/>
    <property type="project" value="TreeGrafter"/>
</dbReference>
<feature type="region of interest" description="Disordered" evidence="3">
    <location>
        <begin position="718"/>
        <end position="744"/>
    </location>
</feature>
<name>A0A8W8LBB3_MAGGI</name>
<keyword evidence="4" id="KW-0812">Transmembrane</keyword>
<dbReference type="SMART" id="SM00060">
    <property type="entry name" value="FN3"/>
    <property type="match status" value="2"/>
</dbReference>
<dbReference type="PANTHER" id="PTHR44170:SF53">
    <property type="entry name" value="DS CELL ADHESION MOLECULE LIKE 1"/>
    <property type="match status" value="1"/>
</dbReference>
<proteinExistence type="predicted"/>
<accession>A0A8W8LBB3</accession>
<evidence type="ECO:0000256" key="4">
    <source>
        <dbReference type="SAM" id="Phobius"/>
    </source>
</evidence>
<dbReference type="GO" id="GO:0007411">
    <property type="term" value="P:axon guidance"/>
    <property type="evidence" value="ECO:0007669"/>
    <property type="project" value="TreeGrafter"/>
</dbReference>
<dbReference type="InterPro" id="IPR036179">
    <property type="entry name" value="Ig-like_dom_sf"/>
</dbReference>
<evidence type="ECO:0000256" key="2">
    <source>
        <dbReference type="ARBA" id="ARBA00023157"/>
    </source>
</evidence>
<evidence type="ECO:0000313" key="9">
    <source>
        <dbReference type="Proteomes" id="UP000005408"/>
    </source>
</evidence>
<dbReference type="GO" id="GO:0030424">
    <property type="term" value="C:axon"/>
    <property type="evidence" value="ECO:0007669"/>
    <property type="project" value="TreeGrafter"/>
</dbReference>
<dbReference type="PROSITE" id="PS50835">
    <property type="entry name" value="IG_LIKE"/>
    <property type="match status" value="1"/>
</dbReference>
<dbReference type="SMART" id="SM00409">
    <property type="entry name" value="IG"/>
    <property type="match status" value="1"/>
</dbReference>
<dbReference type="Pfam" id="PF00041">
    <property type="entry name" value="fn3"/>
    <property type="match status" value="1"/>
</dbReference>
<evidence type="ECO:0000259" key="6">
    <source>
        <dbReference type="PROSITE" id="PS50835"/>
    </source>
</evidence>
<evidence type="ECO:0000256" key="1">
    <source>
        <dbReference type="ARBA" id="ARBA00022737"/>
    </source>
</evidence>
<keyword evidence="2" id="KW-1015">Disulfide bond</keyword>
<feature type="chain" id="PRO_5036498582" evidence="5">
    <location>
        <begin position="22"/>
        <end position="1095"/>
    </location>
</feature>
<keyword evidence="5" id="KW-0732">Signal</keyword>
<protein>
    <submittedName>
        <fullName evidence="8">Uncharacterized protein</fullName>
    </submittedName>
</protein>